<dbReference type="PANTHER" id="PTHR44845">
    <property type="entry name" value="CARRIER DOMAIN-CONTAINING PROTEIN"/>
    <property type="match status" value="1"/>
</dbReference>
<keyword evidence="2" id="KW-0596">Phosphopantetheine</keyword>
<dbReference type="InterPro" id="IPR045851">
    <property type="entry name" value="AMP-bd_C_sf"/>
</dbReference>
<evidence type="ECO:0000313" key="7">
    <source>
        <dbReference type="Proteomes" id="UP001153387"/>
    </source>
</evidence>
<dbReference type="Gene3D" id="1.10.1200.10">
    <property type="entry name" value="ACP-like"/>
    <property type="match status" value="1"/>
</dbReference>
<dbReference type="Proteomes" id="UP001153387">
    <property type="component" value="Unassembled WGS sequence"/>
</dbReference>
<dbReference type="FunFam" id="3.40.50.12780:FF:000012">
    <property type="entry name" value="Non-ribosomal peptide synthetase"/>
    <property type="match status" value="1"/>
</dbReference>
<dbReference type="InterPro" id="IPR010080">
    <property type="entry name" value="Thioester_reductase-like_dom"/>
</dbReference>
<sequence length="1233" mass="135545">MSFNRTAAELNPTRGPQQPVLLLPTDYPRHRRTYAYDTIEYALSQSLTRTLRESRKEGNHDIALLAAVYFAWICRLSGEREMAAGIAAAAGDAPVFVDAASAKTFGDLRDAVHRGLIAPEPPFDGVCETRFSVGFPLRAEHEQLNWQLRERDGGWAVIVEYDTSLFREATIRRYVRYYAALLEAALADPSASFAGVDLLTEEDAAVYAALNATEAAYDRHATIHGMIERAAARYPDKTAVSSAEGKWTYRQLNEEANRTALMLLDRGLRKGEFVTILMERSAELIASLIGILKAGGVYVPVDPEHPEERNRYIVEDTGSAFVLTKGKYMQAAERLCDGIATVKAIVDVEAGFPAYEGANNPDGGAGPDDLAYVIYTSGSTGRPKGALIAHEGVVNLGESVRRDCRIGPDDVLTQFATYSFDASVWDTIGALFYGAELYLLSPAERMSVEAFASAVERTGTTIIAILPTVFFNQLSAYLSDEGYRKLSRVHLITVAGEALYGEQVRAFQRKFKDAIAIVNVYGPTECTVCTTTHTIRDYVPDDLANVPIGRPIGNYKVYIVNEENRLCPVNVHGEVLISTVGLAKGYLNQPEKTKDAFVPNPFEPGSLIYKSGDFAKLLPDGTIEYVGRRDSQIKIRGHRIEIGEIEDAFAKIPNVQNIAVVPKKEKDGQNMLVGYFTSKDGERVSAAEIKRLLSAKLPSYFVPKLIVQLADMPISPTGKIDRKQLAGYELQEEREYGDESYAPPANETQAAIAAAWQESLDLGKVGIHDDFFEIGGDSLAIIHVLVLLKPRFPDIGINDFFECRTIEKLAERAERLSGKADGSRKAYVGGEVIPLDEHPALLGQASAESRHDRPSAVLLTGATGYLGAYLLYELLVQSEAKIICLARPSGSDSAQFRIQKTLVHYFGASSLDLLDGRVYVVDGDLSQPGLGLSPADARFVGANADAILHSAADVRHFGDADQFDKSNVLATRHLIELAEGSDRGVRFHHISTLGIPEDLALGGQWEEQLSRDAFDPDLKVDNLYTQSKLEAEKLLMAAADRGLAVNIYRAGNLSCHAESGKFQQNIDNNAFYRMIKAMLLLGKAPKANWDVDFTPIDYAGKSIVHLALRPDTAGRLFHICNPEPVRYERMIGMLGALGYPVETLDFAEYTNWLFDSAVPKDPEAVKLAIAQLEGDGAKDSDYRYGCPATSSFLEATDIRCAPADERYLRQMIDHAVSIGYFPEPKRLLQAERR</sequence>
<dbReference type="InterPro" id="IPR036736">
    <property type="entry name" value="ACP-like_sf"/>
</dbReference>
<evidence type="ECO:0000259" key="5">
    <source>
        <dbReference type="PROSITE" id="PS50075"/>
    </source>
</evidence>
<evidence type="ECO:0000256" key="3">
    <source>
        <dbReference type="ARBA" id="ARBA00022553"/>
    </source>
</evidence>
<dbReference type="InterPro" id="IPR036291">
    <property type="entry name" value="NAD(P)-bd_dom_sf"/>
</dbReference>
<dbReference type="InterPro" id="IPR010071">
    <property type="entry name" value="AA_adenyl_dom"/>
</dbReference>
<evidence type="ECO:0000256" key="1">
    <source>
        <dbReference type="ARBA" id="ARBA00006432"/>
    </source>
</evidence>
<dbReference type="Pfam" id="PF00550">
    <property type="entry name" value="PP-binding"/>
    <property type="match status" value="1"/>
</dbReference>
<accession>A0A9X4KHA5</accession>
<keyword evidence="4" id="KW-0045">Antibiotic biosynthesis</keyword>
<dbReference type="NCBIfam" id="TIGR01733">
    <property type="entry name" value="AA-adenyl-dom"/>
    <property type="match status" value="1"/>
</dbReference>
<dbReference type="PIRSF" id="PIRSF001617">
    <property type="entry name" value="Alpha-AR"/>
    <property type="match status" value="1"/>
</dbReference>
<dbReference type="InterPro" id="IPR013120">
    <property type="entry name" value="FAR_NAD-bd"/>
</dbReference>
<reference evidence="6 7" key="1">
    <citation type="submission" date="2022-10" db="EMBL/GenBank/DDBJ databases">
        <title>Comparative genomic analysis of Cohnella hashimotonis sp. nov., isolated from the International Space Station.</title>
        <authorList>
            <person name="Simpson A."/>
            <person name="Venkateswaran K."/>
        </authorList>
    </citation>
    <scope>NUCLEOTIDE SEQUENCE [LARGE SCALE GENOMIC DNA]</scope>
    <source>
        <strain evidence="6 7">DSM 18997</strain>
    </source>
</reference>
<dbReference type="SUPFAM" id="SSF47336">
    <property type="entry name" value="ACP-like"/>
    <property type="match status" value="1"/>
</dbReference>
<dbReference type="Pfam" id="PF00501">
    <property type="entry name" value="AMP-binding"/>
    <property type="match status" value="1"/>
</dbReference>
<protein>
    <submittedName>
        <fullName evidence="6">Amino acid adenylation domain-containing protein</fullName>
    </submittedName>
</protein>
<dbReference type="PROSITE" id="PS50075">
    <property type="entry name" value="CARRIER"/>
    <property type="match status" value="1"/>
</dbReference>
<dbReference type="Gene3D" id="3.30.559.30">
    <property type="entry name" value="Nonribosomal peptide synthetase, condensation domain"/>
    <property type="match status" value="1"/>
</dbReference>
<dbReference type="CDD" id="cd05235">
    <property type="entry name" value="SDR_e1"/>
    <property type="match status" value="1"/>
</dbReference>
<dbReference type="FunFam" id="3.40.50.980:FF:000001">
    <property type="entry name" value="Non-ribosomal peptide synthetase"/>
    <property type="match status" value="1"/>
</dbReference>
<keyword evidence="3" id="KW-0597">Phosphoprotein</keyword>
<comment type="similarity">
    <text evidence="1">Belongs to the ATP-dependent AMP-binding enzyme family.</text>
</comment>
<keyword evidence="7" id="KW-1185">Reference proteome</keyword>
<dbReference type="Pfam" id="PF13193">
    <property type="entry name" value="AMP-binding_C"/>
    <property type="match status" value="1"/>
</dbReference>
<dbReference type="PROSITE" id="PS00455">
    <property type="entry name" value="AMP_BINDING"/>
    <property type="match status" value="1"/>
</dbReference>
<dbReference type="InterPro" id="IPR000873">
    <property type="entry name" value="AMP-dep_synth/lig_dom"/>
</dbReference>
<dbReference type="SUPFAM" id="SSF52777">
    <property type="entry name" value="CoA-dependent acyltransferases"/>
    <property type="match status" value="1"/>
</dbReference>
<dbReference type="Pfam" id="PF07993">
    <property type="entry name" value="NAD_binding_4"/>
    <property type="match status" value="1"/>
</dbReference>
<evidence type="ECO:0000256" key="2">
    <source>
        <dbReference type="ARBA" id="ARBA00022450"/>
    </source>
</evidence>
<organism evidence="6 7">
    <name type="scientific">Cohnella ginsengisoli</name>
    <dbReference type="NCBI Taxonomy" id="425004"/>
    <lineage>
        <taxon>Bacteria</taxon>
        <taxon>Bacillati</taxon>
        <taxon>Bacillota</taxon>
        <taxon>Bacilli</taxon>
        <taxon>Bacillales</taxon>
        <taxon>Paenibacillaceae</taxon>
        <taxon>Cohnella</taxon>
    </lineage>
</organism>
<feature type="domain" description="Carrier" evidence="5">
    <location>
        <begin position="743"/>
        <end position="817"/>
    </location>
</feature>
<gene>
    <name evidence="6" type="ORF">OMP38_15870</name>
</gene>
<evidence type="ECO:0000313" key="6">
    <source>
        <dbReference type="EMBL" id="MDG0792177.1"/>
    </source>
</evidence>
<dbReference type="PANTHER" id="PTHR44845:SF7">
    <property type="entry name" value="PLIPASTATIN SYNTHASE SUBUNIT D"/>
    <property type="match status" value="1"/>
</dbReference>
<name>A0A9X4KHA5_9BACL</name>
<dbReference type="InterPro" id="IPR006162">
    <property type="entry name" value="Ppantetheine_attach_site"/>
</dbReference>
<dbReference type="SUPFAM" id="SSF51735">
    <property type="entry name" value="NAD(P)-binding Rossmann-fold domains"/>
    <property type="match status" value="1"/>
</dbReference>
<dbReference type="SUPFAM" id="SSF56801">
    <property type="entry name" value="Acetyl-CoA synthetase-like"/>
    <property type="match status" value="1"/>
</dbReference>
<comment type="caution">
    <text evidence="6">The sequence shown here is derived from an EMBL/GenBank/DDBJ whole genome shotgun (WGS) entry which is preliminary data.</text>
</comment>
<dbReference type="AlphaFoldDB" id="A0A9X4KHA5"/>
<dbReference type="Gene3D" id="3.30.300.30">
    <property type="match status" value="1"/>
</dbReference>
<dbReference type="RefSeq" id="WP_277565996.1">
    <property type="nucleotide sequence ID" value="NZ_JAPDHZ010000003.1"/>
</dbReference>
<dbReference type="InterPro" id="IPR020845">
    <property type="entry name" value="AMP-binding_CS"/>
</dbReference>
<evidence type="ECO:0000256" key="4">
    <source>
        <dbReference type="ARBA" id="ARBA00023194"/>
    </source>
</evidence>
<dbReference type="Gene3D" id="3.40.50.720">
    <property type="entry name" value="NAD(P)-binding Rossmann-like Domain"/>
    <property type="match status" value="1"/>
</dbReference>
<dbReference type="EMBL" id="JAPDHZ010000003">
    <property type="protein sequence ID" value="MDG0792177.1"/>
    <property type="molecule type" value="Genomic_DNA"/>
</dbReference>
<dbReference type="Gene3D" id="3.40.50.980">
    <property type="match status" value="2"/>
</dbReference>
<dbReference type="NCBIfam" id="TIGR01746">
    <property type="entry name" value="Thioester-redct"/>
    <property type="match status" value="1"/>
</dbReference>
<dbReference type="Gene3D" id="2.30.38.10">
    <property type="entry name" value="Luciferase, Domain 3"/>
    <property type="match status" value="1"/>
</dbReference>
<dbReference type="InterPro" id="IPR025110">
    <property type="entry name" value="AMP-bd_C"/>
</dbReference>
<dbReference type="InterPro" id="IPR009081">
    <property type="entry name" value="PP-bd_ACP"/>
</dbReference>
<dbReference type="CDD" id="cd05930">
    <property type="entry name" value="A_NRPS"/>
    <property type="match status" value="1"/>
</dbReference>
<dbReference type="PROSITE" id="PS00012">
    <property type="entry name" value="PHOSPHOPANTETHEINE"/>
    <property type="match status" value="1"/>
</dbReference>
<dbReference type="GO" id="GO:0017000">
    <property type="term" value="P:antibiotic biosynthetic process"/>
    <property type="evidence" value="ECO:0007669"/>
    <property type="project" value="UniProtKB-KW"/>
</dbReference>
<proteinExistence type="inferred from homology"/>